<protein>
    <submittedName>
        <fullName evidence="5">Phosphate butyryltransferase</fullName>
    </submittedName>
</protein>
<evidence type="ECO:0000313" key="6">
    <source>
        <dbReference type="Proteomes" id="UP001354989"/>
    </source>
</evidence>
<dbReference type="InterPro" id="IPR002505">
    <property type="entry name" value="PTA_PTB"/>
</dbReference>
<feature type="domain" description="Phosphate acetyl/butaryl transferase" evidence="4">
    <location>
        <begin position="80"/>
        <end position="297"/>
    </location>
</feature>
<organism evidence="5 6">
    <name type="scientific">Persicobacter psychrovividus</name>
    <dbReference type="NCBI Taxonomy" id="387638"/>
    <lineage>
        <taxon>Bacteria</taxon>
        <taxon>Pseudomonadati</taxon>
        <taxon>Bacteroidota</taxon>
        <taxon>Cytophagia</taxon>
        <taxon>Cytophagales</taxon>
        <taxon>Persicobacteraceae</taxon>
        <taxon>Persicobacter</taxon>
    </lineage>
</organism>
<keyword evidence="6" id="KW-1185">Reference proteome</keyword>
<geneLocation type="plasmid" evidence="5 6">
    <name>pPP3</name>
</geneLocation>
<keyword evidence="5" id="KW-0614">Plasmid</keyword>
<reference evidence="5 6" key="1">
    <citation type="submission" date="2021-12" db="EMBL/GenBank/DDBJ databases">
        <title>Genome sequencing of bacteria with rrn-lacking chromosome and rrn-plasmid.</title>
        <authorList>
            <person name="Anda M."/>
            <person name="Iwasaki W."/>
        </authorList>
    </citation>
    <scope>NUCLEOTIDE SEQUENCE [LARGE SCALE GENOMIC DNA]</scope>
    <source>
        <strain evidence="5 6">NBRC 101262</strain>
        <plasmid evidence="5 6">pPP3</plasmid>
    </source>
</reference>
<proteinExistence type="inferred from homology"/>
<dbReference type="InterPro" id="IPR050500">
    <property type="entry name" value="Phos_Acetyltrans/Butyryltrans"/>
</dbReference>
<dbReference type="InterPro" id="IPR012147">
    <property type="entry name" value="P_Ac_Bu_trans"/>
</dbReference>
<dbReference type="EMBL" id="AP025295">
    <property type="protein sequence ID" value="BDD01693.1"/>
    <property type="molecule type" value="Genomic_DNA"/>
</dbReference>
<dbReference type="PIRSF" id="PIRSF000428">
    <property type="entry name" value="P_Ac_trans"/>
    <property type="match status" value="1"/>
</dbReference>
<dbReference type="NCBIfam" id="NF006045">
    <property type="entry name" value="PRK08190.1"/>
    <property type="match status" value="1"/>
</dbReference>
<dbReference type="PANTHER" id="PTHR43356:SF2">
    <property type="entry name" value="PHOSPHATE ACETYLTRANSFERASE"/>
    <property type="match status" value="1"/>
</dbReference>
<dbReference type="SUPFAM" id="SSF53659">
    <property type="entry name" value="Isocitrate/Isopropylmalate dehydrogenase-like"/>
    <property type="match status" value="1"/>
</dbReference>
<keyword evidence="3" id="KW-0012">Acyltransferase</keyword>
<dbReference type="PANTHER" id="PTHR43356">
    <property type="entry name" value="PHOSPHATE ACETYLTRANSFERASE"/>
    <property type="match status" value="1"/>
</dbReference>
<accession>A0ABN6LIG7</accession>
<sequence>MSLTKLSDLSQLLIDASIKPRLVVAVAADDYVLAAVSEAASAGYVFPILVGDADKIKMVIEQNNFVFNQVEIVDESDDDKAVYQAVAYIAEGKADILMKGLISTGTLLKRVLDKTFNLKASKVMSHLAFFEMPSQNRVVAVTDAAMNIDPDLNQKVAIVENSVSFMRKIGYELPKVAAIAAVEVVNPAMQATLDASALTVMNLRGQIKNCVIDGPLALDNAVSMESAQHKKITSDVAGQADLLLAPNLDSGNILYKAFAFIGHSPSAAVILGAKCPIVLTSRADSPQSKLNSIMLAAAALVLKD</sequence>
<evidence type="ECO:0000256" key="2">
    <source>
        <dbReference type="ARBA" id="ARBA00022679"/>
    </source>
</evidence>
<dbReference type="Proteomes" id="UP001354989">
    <property type="component" value="Plasmid pPP3"/>
</dbReference>
<keyword evidence="2" id="KW-0808">Transferase</keyword>
<evidence type="ECO:0000256" key="1">
    <source>
        <dbReference type="ARBA" id="ARBA00005656"/>
    </source>
</evidence>
<dbReference type="RefSeq" id="WP_338398876.1">
    <property type="nucleotide sequence ID" value="NZ_AP025295.1"/>
</dbReference>
<dbReference type="Pfam" id="PF01515">
    <property type="entry name" value="PTA_PTB"/>
    <property type="match status" value="1"/>
</dbReference>
<evidence type="ECO:0000259" key="4">
    <source>
        <dbReference type="Pfam" id="PF01515"/>
    </source>
</evidence>
<comment type="similarity">
    <text evidence="1">Belongs to the phosphate acetyltransferase and butyryltransferase family.</text>
</comment>
<gene>
    <name evidence="5" type="primary">ptb</name>
    <name evidence="5" type="ORF">PEPS_39730</name>
</gene>
<name>A0ABN6LIG7_9BACT</name>
<evidence type="ECO:0000313" key="5">
    <source>
        <dbReference type="EMBL" id="BDD01693.1"/>
    </source>
</evidence>
<evidence type="ECO:0000256" key="3">
    <source>
        <dbReference type="ARBA" id="ARBA00023315"/>
    </source>
</evidence>
<dbReference type="Gene3D" id="3.40.718.10">
    <property type="entry name" value="Isopropylmalate Dehydrogenase"/>
    <property type="match status" value="1"/>
</dbReference>